<dbReference type="InterPro" id="IPR027417">
    <property type="entry name" value="P-loop_NTPase"/>
</dbReference>
<organism evidence="1 2">
    <name type="scientific">Xanthobacter agilis</name>
    <dbReference type="NCBI Taxonomy" id="47492"/>
    <lineage>
        <taxon>Bacteria</taxon>
        <taxon>Pseudomonadati</taxon>
        <taxon>Pseudomonadota</taxon>
        <taxon>Alphaproteobacteria</taxon>
        <taxon>Hyphomicrobiales</taxon>
        <taxon>Xanthobacteraceae</taxon>
        <taxon>Xanthobacter</taxon>
    </lineage>
</organism>
<dbReference type="EMBL" id="JAUSVY010000001">
    <property type="protein sequence ID" value="MDQ0503246.1"/>
    <property type="molecule type" value="Genomic_DNA"/>
</dbReference>
<proteinExistence type="predicted"/>
<accession>A0ABU0L7X1</accession>
<evidence type="ECO:0008006" key="3">
    <source>
        <dbReference type="Google" id="ProtNLM"/>
    </source>
</evidence>
<evidence type="ECO:0000313" key="2">
    <source>
        <dbReference type="Proteomes" id="UP001241747"/>
    </source>
</evidence>
<dbReference type="SUPFAM" id="SSF52540">
    <property type="entry name" value="P-loop containing nucleoside triphosphate hydrolases"/>
    <property type="match status" value="1"/>
</dbReference>
<dbReference type="Gene3D" id="3.40.50.300">
    <property type="entry name" value="P-loop containing nucleotide triphosphate hydrolases"/>
    <property type="match status" value="1"/>
</dbReference>
<name>A0ABU0L7X1_XANAG</name>
<dbReference type="Proteomes" id="UP001241747">
    <property type="component" value="Unassembled WGS sequence"/>
</dbReference>
<reference evidence="1 2" key="1">
    <citation type="submission" date="2023-07" db="EMBL/GenBank/DDBJ databases">
        <title>Genomic Encyclopedia of Type Strains, Phase IV (KMG-IV): sequencing the most valuable type-strain genomes for metagenomic binning, comparative biology and taxonomic classification.</title>
        <authorList>
            <person name="Goeker M."/>
        </authorList>
    </citation>
    <scope>NUCLEOTIDE SEQUENCE [LARGE SCALE GENOMIC DNA]</scope>
    <source>
        <strain evidence="1 2">DSM 3770</strain>
    </source>
</reference>
<gene>
    <name evidence="1" type="ORF">QOZ94_000016</name>
</gene>
<evidence type="ECO:0000313" key="1">
    <source>
        <dbReference type="EMBL" id="MDQ0503246.1"/>
    </source>
</evidence>
<keyword evidence="2" id="KW-1185">Reference proteome</keyword>
<sequence length="305" mass="34573">MPTENAASMETARQVVVHLGMMKSASTTIQRAARRCGIIYRSAQPLKAALHQHRGERSKAINAMSKALHDIIPSDNDKNLFLSHESLIYGRPEWVLTAVRRVAPAAHIFIIVRNPNDWIRSYYRFSVSRATEMEMPASFLLRMTDKFKSHYALDQLLPLIERAGFADRFTMLPFELLSKNPAEFSAALARHLGLHFKAKDLKTVQNAGQSLSDVLANLRFNRVAAQLTGGSRDPERLKQLFAELKLQMYLASARSTGKEADGNMRDVDFLQLRTELEEINVEFADGYQCLRNIDEFAPFLTRYGL</sequence>
<comment type="caution">
    <text evidence="1">The sequence shown here is derived from an EMBL/GenBank/DDBJ whole genome shotgun (WGS) entry which is preliminary data.</text>
</comment>
<protein>
    <recommendedName>
        <fullName evidence="3">Sulfotransferase domain-containing protein</fullName>
    </recommendedName>
</protein>
<dbReference type="RefSeq" id="WP_237346117.1">
    <property type="nucleotide sequence ID" value="NZ_JABWGX010000015.1"/>
</dbReference>